<feature type="transmembrane region" description="Helical" evidence="3">
    <location>
        <begin position="112"/>
        <end position="133"/>
    </location>
</feature>
<keyword evidence="3" id="KW-0472">Membrane</keyword>
<protein>
    <submittedName>
        <fullName evidence="5">BCL2L2 isoform 2</fullName>
    </submittedName>
</protein>
<keyword evidence="3" id="KW-0812">Transmembrane</keyword>
<dbReference type="EMBL" id="NDHI03003485">
    <property type="protein sequence ID" value="PNJ35723.1"/>
    <property type="molecule type" value="Genomic_DNA"/>
</dbReference>
<dbReference type="InterPro" id="IPR002475">
    <property type="entry name" value="Bcl2-like"/>
</dbReference>
<evidence type="ECO:0000259" key="4">
    <source>
        <dbReference type="SMART" id="SM00337"/>
    </source>
</evidence>
<evidence type="ECO:0000313" key="5">
    <source>
        <dbReference type="EMBL" id="PNJ35723.1"/>
    </source>
</evidence>
<dbReference type="PRINTS" id="PR01862">
    <property type="entry name" value="BCL2FAMILY"/>
</dbReference>
<organism evidence="5">
    <name type="scientific">Pongo abelii</name>
    <name type="common">Sumatran orangutan</name>
    <name type="synonym">Pongo pygmaeus abelii</name>
    <dbReference type="NCBI Taxonomy" id="9601"/>
    <lineage>
        <taxon>Eukaryota</taxon>
        <taxon>Metazoa</taxon>
        <taxon>Chordata</taxon>
        <taxon>Craniata</taxon>
        <taxon>Vertebrata</taxon>
        <taxon>Euteleostomi</taxon>
        <taxon>Mammalia</taxon>
        <taxon>Eutheria</taxon>
        <taxon>Euarchontoglires</taxon>
        <taxon>Primates</taxon>
        <taxon>Haplorrhini</taxon>
        <taxon>Catarrhini</taxon>
        <taxon>Hominidae</taxon>
        <taxon>Pongo</taxon>
    </lineage>
</organism>
<dbReference type="PROSITE" id="PS01080">
    <property type="entry name" value="BH1"/>
    <property type="match status" value="1"/>
</dbReference>
<dbReference type="PRINTS" id="PR01865">
    <property type="entry name" value="APOPREGBCLW"/>
</dbReference>
<dbReference type="SUPFAM" id="SSF56854">
    <property type="entry name" value="Bcl-2 inhibitors of programmed cell death"/>
    <property type="match status" value="1"/>
</dbReference>
<feature type="non-terminal residue" evidence="5">
    <location>
        <position position="1"/>
    </location>
</feature>
<evidence type="ECO:0000256" key="2">
    <source>
        <dbReference type="ARBA" id="ARBA00022703"/>
    </source>
</evidence>
<dbReference type="AlphaFoldDB" id="A0A2J8TRV7"/>
<dbReference type="Gene3D" id="1.10.437.10">
    <property type="entry name" value="Blc2-like"/>
    <property type="match status" value="1"/>
</dbReference>
<dbReference type="Pfam" id="PF00452">
    <property type="entry name" value="Bcl-2"/>
    <property type="match status" value="1"/>
</dbReference>
<dbReference type="GO" id="GO:0097192">
    <property type="term" value="P:extrinsic apoptotic signaling pathway in absence of ligand"/>
    <property type="evidence" value="ECO:0007669"/>
    <property type="project" value="TreeGrafter"/>
</dbReference>
<dbReference type="InterPro" id="IPR046371">
    <property type="entry name" value="Bcl-2_BH1-3"/>
</dbReference>
<dbReference type="PANTHER" id="PTHR11256">
    <property type="entry name" value="BCL-2 RELATED"/>
    <property type="match status" value="1"/>
</dbReference>
<sequence length="166" mass="18114">RTFSDLAAQLHVTPGSAQQRFTQVSDELFQGGPNWGRLVAFFVFGAALCAESVNKEMEPLVGQVQEWMVAYLETRLADWIHSSGGWAEFTALYGDGALEEARRLREGNWASVRTVLTGAVALGALVWSTLFTLPSTTGCISLLAFPGTFSQEELQGPWPGYQNALL</sequence>
<dbReference type="PROSITE" id="PS50062">
    <property type="entry name" value="BCL2_FAMILY"/>
    <property type="match status" value="1"/>
</dbReference>
<dbReference type="InterPro" id="IPR013280">
    <property type="entry name" value="Apop_reg_BclW"/>
</dbReference>
<dbReference type="PANTHER" id="PTHR11256:SF13">
    <property type="entry name" value="BCL-2-LIKE PROTEIN 2"/>
    <property type="match status" value="1"/>
</dbReference>
<comment type="similarity">
    <text evidence="1">Belongs to the Bcl-2 family.</text>
</comment>
<dbReference type="GO" id="GO:0042981">
    <property type="term" value="P:regulation of apoptotic process"/>
    <property type="evidence" value="ECO:0007669"/>
    <property type="project" value="InterPro"/>
</dbReference>
<dbReference type="InterPro" id="IPR020717">
    <property type="entry name" value="Bcl2_BH1_motif_CS"/>
</dbReference>
<dbReference type="SMART" id="SM00337">
    <property type="entry name" value="BCL"/>
    <property type="match status" value="1"/>
</dbReference>
<dbReference type="GO" id="GO:0008630">
    <property type="term" value="P:intrinsic apoptotic signaling pathway in response to DNA damage"/>
    <property type="evidence" value="ECO:0007669"/>
    <property type="project" value="TreeGrafter"/>
</dbReference>
<evidence type="ECO:0000256" key="3">
    <source>
        <dbReference type="SAM" id="Phobius"/>
    </source>
</evidence>
<dbReference type="GO" id="GO:0051400">
    <property type="term" value="F:BH domain binding"/>
    <property type="evidence" value="ECO:0007669"/>
    <property type="project" value="TreeGrafter"/>
</dbReference>
<keyword evidence="3" id="KW-1133">Transmembrane helix</keyword>
<accession>A0A2J8TRV7</accession>
<dbReference type="PROSITE" id="PS01258">
    <property type="entry name" value="BH2"/>
    <property type="match status" value="1"/>
</dbReference>
<proteinExistence type="inferred from homology"/>
<dbReference type="InterPro" id="IPR020726">
    <property type="entry name" value="Bcl2_BH2_motif_CS"/>
</dbReference>
<evidence type="ECO:0000256" key="1">
    <source>
        <dbReference type="ARBA" id="ARBA00009458"/>
    </source>
</evidence>
<name>A0A2J8TRV7_PONAB</name>
<reference evidence="5" key="1">
    <citation type="submission" date="2017-12" db="EMBL/GenBank/DDBJ databases">
        <title>High-resolution comparative analysis of great ape genomes.</title>
        <authorList>
            <person name="Pollen A."/>
            <person name="Hastie A."/>
            <person name="Hormozdiari F."/>
            <person name="Dougherty M."/>
            <person name="Liu R."/>
            <person name="Chaisson M."/>
            <person name="Hoppe E."/>
            <person name="Hill C."/>
            <person name="Pang A."/>
            <person name="Hillier L."/>
            <person name="Baker C."/>
            <person name="Armstrong J."/>
            <person name="Shendure J."/>
            <person name="Paten B."/>
            <person name="Wilson R."/>
            <person name="Chao H."/>
            <person name="Schneider V."/>
            <person name="Ventura M."/>
            <person name="Kronenberg Z."/>
            <person name="Murali S."/>
            <person name="Gordon D."/>
            <person name="Cantsilieris S."/>
            <person name="Munson K."/>
            <person name="Nelson B."/>
            <person name="Raja A."/>
            <person name="Underwood J."/>
            <person name="Diekhans M."/>
            <person name="Fiddes I."/>
            <person name="Haussler D."/>
            <person name="Eichler E."/>
        </authorList>
    </citation>
    <scope>NUCLEOTIDE SEQUENCE [LARGE SCALE GENOMIC DNA]</scope>
    <source>
        <strain evidence="5">Susie</strain>
    </source>
</reference>
<gene>
    <name evidence="5" type="ORF">CR201_G0032694</name>
</gene>
<dbReference type="InterPro" id="IPR026298">
    <property type="entry name" value="Bcl-2_fam"/>
</dbReference>
<dbReference type="CDD" id="cd06845">
    <property type="entry name" value="Bcl-2_like"/>
    <property type="match status" value="1"/>
</dbReference>
<dbReference type="GO" id="GO:0001836">
    <property type="term" value="P:release of cytochrome c from mitochondria"/>
    <property type="evidence" value="ECO:0007669"/>
    <property type="project" value="TreeGrafter"/>
</dbReference>
<keyword evidence="2" id="KW-0053">Apoptosis</keyword>
<dbReference type="InterPro" id="IPR036834">
    <property type="entry name" value="Bcl-2-like_sf"/>
</dbReference>
<dbReference type="GO" id="GO:0005741">
    <property type="term" value="C:mitochondrial outer membrane"/>
    <property type="evidence" value="ECO:0007669"/>
    <property type="project" value="TreeGrafter"/>
</dbReference>
<comment type="caution">
    <text evidence="5">The sequence shown here is derived from an EMBL/GenBank/DDBJ whole genome shotgun (WGS) entry which is preliminary data.</text>
</comment>
<feature type="domain" description="Bcl-2 Bcl-2 homology region 1-3" evidence="4">
    <location>
        <begin position="1"/>
        <end position="86"/>
    </location>
</feature>